<gene>
    <name evidence="2" type="ORF">EEDITHA_LOCUS18625</name>
</gene>
<evidence type="ECO:0000259" key="1">
    <source>
        <dbReference type="Pfam" id="PF13843"/>
    </source>
</evidence>
<dbReference type="EMBL" id="CAKOGL010000027">
    <property type="protein sequence ID" value="CAH2104215.1"/>
    <property type="molecule type" value="Genomic_DNA"/>
</dbReference>
<proteinExistence type="predicted"/>
<dbReference type="AlphaFoldDB" id="A0AAU9UXI1"/>
<keyword evidence="3" id="KW-1185">Reference proteome</keyword>
<reference evidence="2" key="1">
    <citation type="submission" date="2022-03" db="EMBL/GenBank/DDBJ databases">
        <authorList>
            <person name="Tunstrom K."/>
        </authorList>
    </citation>
    <scope>NUCLEOTIDE SEQUENCE</scope>
</reference>
<dbReference type="PANTHER" id="PTHR47272">
    <property type="entry name" value="DDE_TNP_1_7 DOMAIN-CONTAINING PROTEIN"/>
    <property type="match status" value="1"/>
</dbReference>
<evidence type="ECO:0000313" key="3">
    <source>
        <dbReference type="Proteomes" id="UP001153954"/>
    </source>
</evidence>
<feature type="domain" description="PiggyBac transposable element-derived protein" evidence="1">
    <location>
        <begin position="4"/>
        <end position="133"/>
    </location>
</feature>
<sequence length="228" mass="26017">MGYGGTGTLRQNRLPKECPIAKVDTMKKRARGSYEFACQGDVVVTRWMDNSVVTVASTDHKVNPVGSADRYSKAQKQKIKVPRPNLIAIYNQYMGGTDLMDAHVNNYRIGIRGKKWWWPIFTWLIDVSLNNAWILTRKSGRNISQLDFRREIAQTYLKKYGSPPKNGGRPSSARVLTGMRYDGENHFPKSIVNKRRCADENCKTIGRMECTKCNVGLCIKCFQTYHTK</sequence>
<protein>
    <recommendedName>
        <fullName evidence="1">PiggyBac transposable element-derived protein domain-containing protein</fullName>
    </recommendedName>
</protein>
<dbReference type="Pfam" id="PF13843">
    <property type="entry name" value="DDE_Tnp_1_7"/>
    <property type="match status" value="1"/>
</dbReference>
<dbReference type="PANTHER" id="PTHR47272:SF2">
    <property type="entry name" value="PIGGYBAC TRANSPOSABLE ELEMENT-DERIVED PROTEIN 3-LIKE"/>
    <property type="match status" value="1"/>
</dbReference>
<evidence type="ECO:0000313" key="2">
    <source>
        <dbReference type="EMBL" id="CAH2104215.1"/>
    </source>
</evidence>
<dbReference type="Proteomes" id="UP001153954">
    <property type="component" value="Unassembled WGS sequence"/>
</dbReference>
<comment type="caution">
    <text evidence="2">The sequence shown here is derived from an EMBL/GenBank/DDBJ whole genome shotgun (WGS) entry which is preliminary data.</text>
</comment>
<accession>A0AAU9UXI1</accession>
<organism evidence="2 3">
    <name type="scientific">Euphydryas editha</name>
    <name type="common">Edith's checkerspot</name>
    <dbReference type="NCBI Taxonomy" id="104508"/>
    <lineage>
        <taxon>Eukaryota</taxon>
        <taxon>Metazoa</taxon>
        <taxon>Ecdysozoa</taxon>
        <taxon>Arthropoda</taxon>
        <taxon>Hexapoda</taxon>
        <taxon>Insecta</taxon>
        <taxon>Pterygota</taxon>
        <taxon>Neoptera</taxon>
        <taxon>Endopterygota</taxon>
        <taxon>Lepidoptera</taxon>
        <taxon>Glossata</taxon>
        <taxon>Ditrysia</taxon>
        <taxon>Papilionoidea</taxon>
        <taxon>Nymphalidae</taxon>
        <taxon>Nymphalinae</taxon>
        <taxon>Euphydryas</taxon>
    </lineage>
</organism>
<name>A0AAU9UXI1_EUPED</name>
<dbReference type="InterPro" id="IPR029526">
    <property type="entry name" value="PGBD"/>
</dbReference>